<dbReference type="InterPro" id="IPR013766">
    <property type="entry name" value="Thioredoxin_domain"/>
</dbReference>
<keyword evidence="4 9" id="KW-1015">Disulfide bond</keyword>
<dbReference type="Pfam" id="PF00085">
    <property type="entry name" value="Thioredoxin"/>
    <property type="match status" value="1"/>
</dbReference>
<dbReference type="NCBIfam" id="TIGR01068">
    <property type="entry name" value="thioredoxin"/>
    <property type="match status" value="1"/>
</dbReference>
<dbReference type="Proteomes" id="UP001156215">
    <property type="component" value="Chromosome"/>
</dbReference>
<dbReference type="PROSITE" id="PS00194">
    <property type="entry name" value="THIOREDOXIN_1"/>
    <property type="match status" value="1"/>
</dbReference>
<dbReference type="GO" id="GO:0005829">
    <property type="term" value="C:cytosol"/>
    <property type="evidence" value="ECO:0007669"/>
    <property type="project" value="TreeGrafter"/>
</dbReference>
<dbReference type="InterPro" id="IPR017937">
    <property type="entry name" value="Thioredoxin_CS"/>
</dbReference>
<reference evidence="11" key="1">
    <citation type="journal article" date="2022" name="Front. Microbiol.">
        <title>New perspectives on an old grouping: The genomic and phenotypic variability of Oxalobacter formigenes and the implications for calcium oxalate stone prevention.</title>
        <authorList>
            <person name="Chmiel J.A."/>
            <person name="Carr C."/>
            <person name="Stuivenberg G.A."/>
            <person name="Venema R."/>
            <person name="Chanyi R.M."/>
            <person name="Al K.F."/>
            <person name="Giguere D."/>
            <person name="Say H."/>
            <person name="Akouris P.P."/>
            <person name="Dominguez Romero S.A."/>
            <person name="Kwong A."/>
            <person name="Tai V."/>
            <person name="Koval S.F."/>
            <person name="Razvi H."/>
            <person name="Bjazevic J."/>
            <person name="Burton J.P."/>
        </authorList>
    </citation>
    <scope>NUCLEOTIDE SEQUENCE</scope>
    <source>
        <strain evidence="11">WoOx3</strain>
    </source>
</reference>
<dbReference type="SUPFAM" id="SSF52833">
    <property type="entry name" value="Thioredoxin-like"/>
    <property type="match status" value="1"/>
</dbReference>
<evidence type="ECO:0000256" key="4">
    <source>
        <dbReference type="ARBA" id="ARBA00023157"/>
    </source>
</evidence>
<dbReference type="FunFam" id="3.40.30.10:FF:000001">
    <property type="entry name" value="Thioredoxin"/>
    <property type="match status" value="1"/>
</dbReference>
<evidence type="ECO:0000313" key="11">
    <source>
        <dbReference type="EMBL" id="WAW11339.1"/>
    </source>
</evidence>
<feature type="disulfide bond" description="Redox-active" evidence="9">
    <location>
        <begin position="33"/>
        <end position="36"/>
    </location>
</feature>
<organism evidence="11 12">
    <name type="scientific">Oxalobacter vibrioformis</name>
    <dbReference type="NCBI Taxonomy" id="933080"/>
    <lineage>
        <taxon>Bacteria</taxon>
        <taxon>Pseudomonadati</taxon>
        <taxon>Pseudomonadota</taxon>
        <taxon>Betaproteobacteria</taxon>
        <taxon>Burkholderiales</taxon>
        <taxon>Oxalobacteraceae</taxon>
        <taxon>Oxalobacter</taxon>
    </lineage>
</organism>
<dbReference type="PRINTS" id="PR00421">
    <property type="entry name" value="THIOREDOXIN"/>
</dbReference>
<dbReference type="InterPro" id="IPR036249">
    <property type="entry name" value="Thioredoxin-like_sf"/>
</dbReference>
<feature type="site" description="Contributes to redox potential value" evidence="8">
    <location>
        <position position="35"/>
    </location>
</feature>
<dbReference type="AlphaFoldDB" id="A0A9E9P3U7"/>
<evidence type="ECO:0000256" key="6">
    <source>
        <dbReference type="NCBIfam" id="TIGR01068"/>
    </source>
</evidence>
<evidence type="ECO:0000256" key="1">
    <source>
        <dbReference type="ARBA" id="ARBA00008987"/>
    </source>
</evidence>
<keyword evidence="3" id="KW-0249">Electron transport</keyword>
<dbReference type="GO" id="GO:0045454">
    <property type="term" value="P:cell redox homeostasis"/>
    <property type="evidence" value="ECO:0007669"/>
    <property type="project" value="TreeGrafter"/>
</dbReference>
<sequence length="108" mass="11781">MAQHTIDITDASFETDVLNAARPVLLDFWAGWCGPCRMIAPHLDELAAQYAGKMIVAKMDVDANPVLPAKLGIRSIPTLMLFKDGKVVAQKAGALSKEHLKQFVDGYL</sequence>
<dbReference type="InterPro" id="IPR005746">
    <property type="entry name" value="Thioredoxin"/>
</dbReference>
<dbReference type="RefSeq" id="WP_269310438.1">
    <property type="nucleotide sequence ID" value="NZ_CP098242.1"/>
</dbReference>
<name>A0A9E9P3U7_9BURK</name>
<dbReference type="EMBL" id="CP098242">
    <property type="protein sequence ID" value="WAW11339.1"/>
    <property type="molecule type" value="Genomic_DNA"/>
</dbReference>
<dbReference type="PANTHER" id="PTHR45663:SF11">
    <property type="entry name" value="GEO12009P1"/>
    <property type="match status" value="1"/>
</dbReference>
<accession>A0A9E9P3U7</accession>
<proteinExistence type="inferred from homology"/>
<evidence type="ECO:0000256" key="8">
    <source>
        <dbReference type="PIRSR" id="PIRSR000077-1"/>
    </source>
</evidence>
<dbReference type="GO" id="GO:0015035">
    <property type="term" value="F:protein-disulfide reductase activity"/>
    <property type="evidence" value="ECO:0007669"/>
    <property type="project" value="UniProtKB-UniRule"/>
</dbReference>
<evidence type="ECO:0000256" key="3">
    <source>
        <dbReference type="ARBA" id="ARBA00022982"/>
    </source>
</evidence>
<evidence type="ECO:0000256" key="5">
    <source>
        <dbReference type="ARBA" id="ARBA00023284"/>
    </source>
</evidence>
<dbReference type="PROSITE" id="PS51352">
    <property type="entry name" value="THIOREDOXIN_2"/>
    <property type="match status" value="1"/>
</dbReference>
<keyword evidence="5 9" id="KW-0676">Redox-active center</keyword>
<evidence type="ECO:0000259" key="10">
    <source>
        <dbReference type="PROSITE" id="PS51352"/>
    </source>
</evidence>
<feature type="active site" description="Nucleophile" evidence="8">
    <location>
        <position position="36"/>
    </location>
</feature>
<protein>
    <recommendedName>
        <fullName evidence="6 7">Thioredoxin</fullName>
    </recommendedName>
</protein>
<keyword evidence="12" id="KW-1185">Reference proteome</keyword>
<dbReference type="NCBIfam" id="NF006898">
    <property type="entry name" value="PRK09381.1"/>
    <property type="match status" value="1"/>
</dbReference>
<feature type="domain" description="Thioredoxin" evidence="10">
    <location>
        <begin position="1"/>
        <end position="108"/>
    </location>
</feature>
<evidence type="ECO:0000256" key="7">
    <source>
        <dbReference type="PIRNR" id="PIRNR000077"/>
    </source>
</evidence>
<dbReference type="KEGG" id="ovb:NB640_09200"/>
<dbReference type="PANTHER" id="PTHR45663">
    <property type="entry name" value="GEO12009P1"/>
    <property type="match status" value="1"/>
</dbReference>
<evidence type="ECO:0000313" key="12">
    <source>
        <dbReference type="Proteomes" id="UP001156215"/>
    </source>
</evidence>
<gene>
    <name evidence="11" type="primary">trxA</name>
    <name evidence="11" type="ORF">NB640_09200</name>
</gene>
<evidence type="ECO:0000256" key="9">
    <source>
        <dbReference type="PIRSR" id="PIRSR000077-4"/>
    </source>
</evidence>
<evidence type="ECO:0000256" key="2">
    <source>
        <dbReference type="ARBA" id="ARBA00022448"/>
    </source>
</evidence>
<dbReference type="CDD" id="cd02947">
    <property type="entry name" value="TRX_family"/>
    <property type="match status" value="1"/>
</dbReference>
<feature type="site" description="Deprotonates C-terminal active site Cys" evidence="8">
    <location>
        <position position="27"/>
    </location>
</feature>
<dbReference type="PIRSF" id="PIRSF000077">
    <property type="entry name" value="Thioredoxin"/>
    <property type="match status" value="1"/>
</dbReference>
<comment type="similarity">
    <text evidence="1 7">Belongs to the thioredoxin family.</text>
</comment>
<feature type="active site" description="Nucleophile" evidence="8">
    <location>
        <position position="33"/>
    </location>
</feature>
<keyword evidence="2" id="KW-0813">Transport</keyword>
<feature type="site" description="Contributes to redox potential value" evidence="8">
    <location>
        <position position="34"/>
    </location>
</feature>
<dbReference type="Gene3D" id="3.40.30.10">
    <property type="entry name" value="Glutaredoxin"/>
    <property type="match status" value="1"/>
</dbReference>